<organism evidence="1 2">
    <name type="scientific">Metarhizium brunneum</name>
    <dbReference type="NCBI Taxonomy" id="500148"/>
    <lineage>
        <taxon>Eukaryota</taxon>
        <taxon>Fungi</taxon>
        <taxon>Dikarya</taxon>
        <taxon>Ascomycota</taxon>
        <taxon>Pezizomycotina</taxon>
        <taxon>Sordariomycetes</taxon>
        <taxon>Hypocreomycetidae</taxon>
        <taxon>Hypocreales</taxon>
        <taxon>Clavicipitaceae</taxon>
        <taxon>Metarhizium</taxon>
    </lineage>
</organism>
<dbReference type="GeneID" id="26243677"/>
<dbReference type="Proteomes" id="UP000510686">
    <property type="component" value="Chromosome 5"/>
</dbReference>
<evidence type="ECO:0000313" key="1">
    <source>
        <dbReference type="EMBL" id="QLI72473.1"/>
    </source>
</evidence>
<name>A0A7D5V2J1_9HYPO</name>
<dbReference type="EMBL" id="CP058936">
    <property type="protein sequence ID" value="QLI72473.1"/>
    <property type="molecule type" value="Genomic_DNA"/>
</dbReference>
<keyword evidence="2" id="KW-1185">Reference proteome</keyword>
<sequence>MAIIYSLLEVDASWADEYIPQALYYLCAFSSRWMESLDRFAAAQITLQQFGFGGKDLDGKMLLFLQSELSESFQKWNQVVARLKELILEFEEGKIPSPQIQTDDFDSDFDMLPYSDISDEISSAPEEG</sequence>
<proteinExistence type="predicted"/>
<dbReference type="RefSeq" id="XP_014543500.1">
    <property type="nucleotide sequence ID" value="XM_014688014.1"/>
</dbReference>
<protein>
    <submittedName>
        <fullName evidence="1">Uncharacterized protein</fullName>
    </submittedName>
</protein>
<accession>A0A7D5V2J1</accession>
<gene>
    <name evidence="1" type="ORF">G6M90_00g082780</name>
</gene>
<reference evidence="1 2" key="1">
    <citation type="submission" date="2020-07" db="EMBL/GenBank/DDBJ databases">
        <title>Telomere length de novo assembly of all 7 chromosomes of the fungus, Metarhizium brunneum, using a novel assembly pipeline.</title>
        <authorList>
            <person name="Saud z."/>
            <person name="Kortsinoglou A."/>
            <person name="Kouvelis V.N."/>
            <person name="Butt T.M."/>
        </authorList>
    </citation>
    <scope>NUCLEOTIDE SEQUENCE [LARGE SCALE GENOMIC DNA]</scope>
    <source>
        <strain evidence="1 2">4556</strain>
    </source>
</reference>
<evidence type="ECO:0000313" key="2">
    <source>
        <dbReference type="Proteomes" id="UP000510686"/>
    </source>
</evidence>
<dbReference type="KEGG" id="mbrn:26243677"/>
<dbReference type="AlphaFoldDB" id="A0A7D5V2J1"/>